<keyword evidence="1" id="KW-0732">Signal</keyword>
<name>A0A191UXE6_9ACTN</name>
<reference evidence="3 5" key="2">
    <citation type="submission" date="2024-01" db="EMBL/GenBank/DDBJ databases">
        <title>Genome mining of biosynthetic gene clusters to explore secondary metabolites of Streptomyces sp.</title>
        <authorList>
            <person name="Baig A."/>
            <person name="Ajitkumar Shintre N."/>
            <person name="Kumar H."/>
            <person name="Anbarasu A."/>
            <person name="Ramaiah S."/>
        </authorList>
    </citation>
    <scope>NUCLEOTIDE SEQUENCE [LARGE SCALE GENOMIC DNA]</scope>
    <source>
        <strain evidence="3 5">A03</strain>
    </source>
</reference>
<dbReference type="RefSeq" id="WP_064727730.1">
    <property type="nucleotide sequence ID" value="NZ_BMRX01000006.1"/>
</dbReference>
<accession>A0A191UXE6</accession>
<feature type="chain" id="PRO_5008248531" description="Tat pathway signal sequence domain protein" evidence="1">
    <location>
        <begin position="29"/>
        <end position="213"/>
    </location>
</feature>
<evidence type="ECO:0000313" key="3">
    <source>
        <dbReference type="EMBL" id="MFB8749437.1"/>
    </source>
</evidence>
<dbReference type="AlphaFoldDB" id="A0A191UXE6"/>
<evidence type="ECO:0008006" key="6">
    <source>
        <dbReference type="Google" id="ProtNLM"/>
    </source>
</evidence>
<evidence type="ECO:0000313" key="5">
    <source>
        <dbReference type="Proteomes" id="UP001585018"/>
    </source>
</evidence>
<dbReference type="EMBL" id="JAYMRR010000005">
    <property type="protein sequence ID" value="MFB8749437.1"/>
    <property type="molecule type" value="Genomic_DNA"/>
</dbReference>
<keyword evidence="5" id="KW-1185">Reference proteome</keyword>
<dbReference type="Proteomes" id="UP000078468">
    <property type="component" value="Chromosome"/>
</dbReference>
<dbReference type="KEGG" id="spav:Spa2297_10215"/>
<evidence type="ECO:0000256" key="1">
    <source>
        <dbReference type="SAM" id="SignalP"/>
    </source>
</evidence>
<dbReference type="EMBL" id="CP015866">
    <property type="protein sequence ID" value="ANJ07347.1"/>
    <property type="molecule type" value="Genomic_DNA"/>
</dbReference>
<proteinExistence type="predicted"/>
<dbReference type="Proteomes" id="UP001585018">
    <property type="component" value="Unassembled WGS sequence"/>
</dbReference>
<reference evidence="2 4" key="1">
    <citation type="submission" date="2016-05" db="EMBL/GenBank/DDBJ databases">
        <title>Non-Contiguous Finished Genome Sequence of Streptomyces parvulus 2297 Integrated Site-Specifically with Actinophage R4.</title>
        <authorList>
            <person name="Nishizawa T."/>
            <person name="Miura T."/>
            <person name="Harada C."/>
            <person name="Guo Y."/>
            <person name="Narisawa K."/>
            <person name="Ohta H."/>
            <person name="Takahashi H."/>
            <person name="Shirai M."/>
        </authorList>
    </citation>
    <scope>NUCLEOTIDE SEQUENCE [LARGE SCALE GENOMIC DNA]</scope>
    <source>
        <strain evidence="2 4">2297</strain>
    </source>
</reference>
<protein>
    <recommendedName>
        <fullName evidence="6">Tat pathway signal sequence domain protein</fullName>
    </recommendedName>
</protein>
<gene>
    <name evidence="2" type="ORF">Spa2297_10215</name>
    <name evidence="3" type="ORF">VSS30_11570</name>
</gene>
<evidence type="ECO:0000313" key="2">
    <source>
        <dbReference type="EMBL" id="ANJ07347.1"/>
    </source>
</evidence>
<dbReference type="GeneID" id="91305262"/>
<evidence type="ECO:0000313" key="4">
    <source>
        <dbReference type="Proteomes" id="UP000078468"/>
    </source>
</evidence>
<organism evidence="2 4">
    <name type="scientific">Streptomyces parvulus</name>
    <dbReference type="NCBI Taxonomy" id="146923"/>
    <lineage>
        <taxon>Bacteria</taxon>
        <taxon>Bacillati</taxon>
        <taxon>Actinomycetota</taxon>
        <taxon>Actinomycetes</taxon>
        <taxon>Kitasatosporales</taxon>
        <taxon>Streptomycetaceae</taxon>
        <taxon>Streptomyces</taxon>
    </lineage>
</organism>
<sequence>MKKNTRRSAIVVCAAASALGLAVGPSSAVPSTVWTVTPSPAAFKATNVGNIVLTATIPMTCTVSGAEGTMNSATGNPGDVADITTMTFGSSASPCTSVLGNVTTTSVVPWDVIAVDYNASTGVTKGHIGNVKAQVTAGACKFTVVGKASATYTNSTGVLAVSSVVGDLSVSSSPAPVNCGSVVTTATKPTFKGNYAVKVKSTNAIPTIVGSNP</sequence>
<feature type="signal peptide" evidence="1">
    <location>
        <begin position="1"/>
        <end position="28"/>
    </location>
</feature>